<dbReference type="EMBL" id="QMKO01004312">
    <property type="protein sequence ID" value="RTG80268.1"/>
    <property type="molecule type" value="Genomic_DNA"/>
</dbReference>
<dbReference type="AlphaFoldDB" id="A0A430PY04"/>
<proteinExistence type="predicted"/>
<gene>
    <name evidence="3" type="ORF">DC041_0004994</name>
</gene>
<name>A0A430PY04_SCHBO</name>
<dbReference type="PROSITE" id="PS50209">
    <property type="entry name" value="CARD"/>
    <property type="match status" value="1"/>
</dbReference>
<reference evidence="3 4" key="1">
    <citation type="journal article" date="2019" name="PLoS Pathog.">
        <title>Genome sequence of the bovine parasite Schistosoma bovis Tanzania.</title>
        <authorList>
            <person name="Oey H."/>
            <person name="Zakrzewski M."/>
            <person name="Gobert G."/>
            <person name="Gravermann K."/>
            <person name="Stoye J."/>
            <person name="Jones M."/>
            <person name="Mcmanus D."/>
            <person name="Krause L."/>
        </authorList>
    </citation>
    <scope>NUCLEOTIDE SEQUENCE [LARGE SCALE GENOMIC DNA]</scope>
    <source>
        <strain evidence="3 4">TAN1997</strain>
    </source>
</reference>
<feature type="domain" description="CARD" evidence="2">
    <location>
        <begin position="44"/>
        <end position="115"/>
    </location>
</feature>
<evidence type="ECO:0000313" key="4">
    <source>
        <dbReference type="Proteomes" id="UP000290809"/>
    </source>
</evidence>
<dbReference type="SUPFAM" id="SSF47986">
    <property type="entry name" value="DEATH domain"/>
    <property type="match status" value="1"/>
</dbReference>
<organism evidence="3 4">
    <name type="scientific">Schistosoma bovis</name>
    <name type="common">Blood fluke</name>
    <dbReference type="NCBI Taxonomy" id="6184"/>
    <lineage>
        <taxon>Eukaryota</taxon>
        <taxon>Metazoa</taxon>
        <taxon>Spiralia</taxon>
        <taxon>Lophotrochozoa</taxon>
        <taxon>Platyhelminthes</taxon>
        <taxon>Trematoda</taxon>
        <taxon>Digenea</taxon>
        <taxon>Strigeidida</taxon>
        <taxon>Schistosomatoidea</taxon>
        <taxon>Schistosomatidae</taxon>
        <taxon>Schistosoma</taxon>
    </lineage>
</organism>
<dbReference type="InterPro" id="IPR011029">
    <property type="entry name" value="DEATH-like_dom_sf"/>
</dbReference>
<evidence type="ECO:0000313" key="3">
    <source>
        <dbReference type="EMBL" id="RTG80268.1"/>
    </source>
</evidence>
<evidence type="ECO:0000259" key="2">
    <source>
        <dbReference type="PROSITE" id="PS50209"/>
    </source>
</evidence>
<comment type="caution">
    <text evidence="3">The sequence shown here is derived from an EMBL/GenBank/DDBJ whole genome shotgun (WGS) entry which is preliminary data.</text>
</comment>
<dbReference type="CDD" id="cd01671">
    <property type="entry name" value="CARD"/>
    <property type="match status" value="1"/>
</dbReference>
<dbReference type="GO" id="GO:0042981">
    <property type="term" value="P:regulation of apoptotic process"/>
    <property type="evidence" value="ECO:0007669"/>
    <property type="project" value="InterPro"/>
</dbReference>
<dbReference type="Pfam" id="PF00619">
    <property type="entry name" value="CARD"/>
    <property type="match status" value="1"/>
</dbReference>
<dbReference type="InterPro" id="IPR001315">
    <property type="entry name" value="CARD"/>
</dbReference>
<accession>A0A430PY04</accession>
<protein>
    <recommendedName>
        <fullName evidence="2">CARD domain-containing protein</fullName>
    </recommendedName>
</protein>
<evidence type="ECO:0000256" key="1">
    <source>
        <dbReference type="SAM" id="MobiDB-lite"/>
    </source>
</evidence>
<keyword evidence="4" id="KW-1185">Reference proteome</keyword>
<feature type="compositionally biased region" description="Basic and acidic residues" evidence="1">
    <location>
        <begin position="1"/>
        <end position="15"/>
    </location>
</feature>
<sequence>MSHHDYSAPKQKETEDISVDDNDEDPVVSMIARTGCSNEHYAILDCMNAILDYLFSKNWISHNEIELIGLEKTAQNKSRKILELIRLRPSGAFDDFLVALDSEGSFLAAEIRKHIAPSPTRKKEHSLSDLRELLLEGAVPDKPSRYINRPDLVSALSNKLRALADHFRVDKIPADKLAEIDIAPRFQDCSKVMSNLNPPPTNAWLLIQGLLGQATTNRGTIDHQEIRHINEDEAVIFRSNRGDKKLLMSE</sequence>
<dbReference type="Proteomes" id="UP000290809">
    <property type="component" value="Unassembled WGS sequence"/>
</dbReference>
<feature type="region of interest" description="Disordered" evidence="1">
    <location>
        <begin position="1"/>
        <end position="23"/>
    </location>
</feature>
<dbReference type="Gene3D" id="1.10.533.10">
    <property type="entry name" value="Death Domain, Fas"/>
    <property type="match status" value="1"/>
</dbReference>
<dbReference type="STRING" id="6184.A0A430PY04"/>